<dbReference type="KEGG" id="salh:HMF8227_02137"/>
<dbReference type="GO" id="GO:0005524">
    <property type="term" value="F:ATP binding"/>
    <property type="evidence" value="ECO:0007669"/>
    <property type="project" value="UniProtKB-UniRule"/>
</dbReference>
<comment type="similarity">
    <text evidence="8">Belongs to the tRNA(Ile)-lysidine synthase family.</text>
</comment>
<evidence type="ECO:0000313" key="12">
    <source>
        <dbReference type="EMBL" id="AWL12595.1"/>
    </source>
</evidence>
<dbReference type="SUPFAM" id="SSF82829">
    <property type="entry name" value="MesJ substrate recognition domain-like"/>
    <property type="match status" value="1"/>
</dbReference>
<dbReference type="SUPFAM" id="SSF56037">
    <property type="entry name" value="PheT/TilS domain"/>
    <property type="match status" value="1"/>
</dbReference>
<feature type="binding site" evidence="8">
    <location>
        <begin position="28"/>
        <end position="33"/>
    </location>
    <ligand>
        <name>ATP</name>
        <dbReference type="ChEBI" id="CHEBI:30616"/>
    </ligand>
</feature>
<comment type="catalytic activity">
    <reaction evidence="7 8">
        <text>cytidine(34) in tRNA(Ile2) + L-lysine + ATP = lysidine(34) in tRNA(Ile2) + AMP + diphosphate + H(+)</text>
        <dbReference type="Rhea" id="RHEA:43744"/>
        <dbReference type="Rhea" id="RHEA-COMP:10625"/>
        <dbReference type="Rhea" id="RHEA-COMP:10670"/>
        <dbReference type="ChEBI" id="CHEBI:15378"/>
        <dbReference type="ChEBI" id="CHEBI:30616"/>
        <dbReference type="ChEBI" id="CHEBI:32551"/>
        <dbReference type="ChEBI" id="CHEBI:33019"/>
        <dbReference type="ChEBI" id="CHEBI:82748"/>
        <dbReference type="ChEBI" id="CHEBI:83665"/>
        <dbReference type="ChEBI" id="CHEBI:456215"/>
        <dbReference type="EC" id="6.3.4.19"/>
    </reaction>
</comment>
<organism evidence="12 13">
    <name type="scientific">Saliniradius amylolyticus</name>
    <dbReference type="NCBI Taxonomy" id="2183582"/>
    <lineage>
        <taxon>Bacteria</taxon>
        <taxon>Pseudomonadati</taxon>
        <taxon>Pseudomonadota</taxon>
        <taxon>Gammaproteobacteria</taxon>
        <taxon>Alteromonadales</taxon>
        <taxon>Alteromonadaceae</taxon>
        <taxon>Saliniradius</taxon>
    </lineage>
</organism>
<dbReference type="CDD" id="cd01992">
    <property type="entry name" value="TilS_N"/>
    <property type="match status" value="1"/>
</dbReference>
<dbReference type="Gene3D" id="1.20.59.20">
    <property type="match status" value="1"/>
</dbReference>
<comment type="subcellular location">
    <subcellularLocation>
        <location evidence="1 8">Cytoplasm</location>
    </subcellularLocation>
</comment>
<feature type="domain" description="Lysidine-tRNA(Ile) synthetase C-terminal" evidence="11">
    <location>
        <begin position="374"/>
        <end position="434"/>
    </location>
</feature>
<keyword evidence="2 8" id="KW-0963">Cytoplasm</keyword>
<dbReference type="InterPro" id="IPR012094">
    <property type="entry name" value="tRNA_Ile_lys_synt"/>
</dbReference>
<keyword evidence="6 8" id="KW-0067">ATP-binding</keyword>
<evidence type="ECO:0000256" key="7">
    <source>
        <dbReference type="ARBA" id="ARBA00048539"/>
    </source>
</evidence>
<dbReference type="PANTHER" id="PTHR43033">
    <property type="entry name" value="TRNA(ILE)-LYSIDINE SYNTHASE-RELATED"/>
    <property type="match status" value="1"/>
</dbReference>
<evidence type="ECO:0000256" key="5">
    <source>
        <dbReference type="ARBA" id="ARBA00022741"/>
    </source>
</evidence>
<reference evidence="12 13" key="1">
    <citation type="submission" date="2018-05" db="EMBL/GenBank/DDBJ databases">
        <title>Salinimonas sp. HMF8227 Genome sequencing and assembly.</title>
        <authorList>
            <person name="Kang H."/>
            <person name="Kang J."/>
            <person name="Cha I."/>
            <person name="Kim H."/>
            <person name="Joh K."/>
        </authorList>
    </citation>
    <scope>NUCLEOTIDE SEQUENCE [LARGE SCALE GENOMIC DNA]</scope>
    <source>
        <strain evidence="12 13">HMF8227</strain>
    </source>
</reference>
<evidence type="ECO:0000259" key="11">
    <source>
        <dbReference type="Pfam" id="PF11734"/>
    </source>
</evidence>
<dbReference type="OrthoDB" id="9807403at2"/>
<dbReference type="NCBIfam" id="TIGR02432">
    <property type="entry name" value="lysidine_TilS_N"/>
    <property type="match status" value="1"/>
</dbReference>
<dbReference type="PANTHER" id="PTHR43033:SF1">
    <property type="entry name" value="TRNA(ILE)-LYSIDINE SYNTHASE-RELATED"/>
    <property type="match status" value="1"/>
</dbReference>
<dbReference type="GO" id="GO:0032267">
    <property type="term" value="F:tRNA(Ile)-lysidine synthase activity"/>
    <property type="evidence" value="ECO:0007669"/>
    <property type="project" value="UniProtKB-EC"/>
</dbReference>
<dbReference type="InterPro" id="IPR011063">
    <property type="entry name" value="TilS/TtcA_N"/>
</dbReference>
<gene>
    <name evidence="8 12" type="primary">tilS</name>
    <name evidence="12" type="ORF">HMF8227_02137</name>
</gene>
<evidence type="ECO:0000259" key="9">
    <source>
        <dbReference type="Pfam" id="PF01171"/>
    </source>
</evidence>
<dbReference type="SUPFAM" id="SSF52402">
    <property type="entry name" value="Adenine nucleotide alpha hydrolases-like"/>
    <property type="match status" value="1"/>
</dbReference>
<dbReference type="AlphaFoldDB" id="A0A2S2E4L9"/>
<sequence length="447" mass="51029">MSLYHELIAGMTEVLECNEPQVLAVGYSGGVDSQVLLHLLAQTRKHYPQHRYLAVHIHHGLSPNADSWLAHCQYWAEQWQFEFYYRCVELSNQSRSSLEAEARTARYQAFDALLPAKTHVLLAQHQDDQLETVLLQLKRGAGPKGLAGMPEHGRRGELFLHRPLLGSSQAAILAYAHEHGLTWVEDESNSDPAYERNFLRQEILPLMTERWPQLAATVARSAELCGEQQALLDDLADELLKSLQLATEQLDAQALRTLPEAKRNLVIRRWLEKLSVPMPPRHLLQRLERELLGAADDGMPCLAWQDYQLRRFQQRLYCCPRTEPPRPWAHSWNGAEAFRLPDGRLIQVTTDTDEPGVAQVVLDRYAEVGQGTLNQSFKPQGSPRSKPLKQWFKLWQLPPWERSQCVWLRKNGRILALWGRGWVKQADIEPGQATLPVVVRQGGKELS</sequence>
<evidence type="ECO:0000256" key="8">
    <source>
        <dbReference type="HAMAP-Rule" id="MF_01161"/>
    </source>
</evidence>
<evidence type="ECO:0000256" key="4">
    <source>
        <dbReference type="ARBA" id="ARBA00022694"/>
    </source>
</evidence>
<accession>A0A2S2E4L9</accession>
<dbReference type="RefSeq" id="WP_109340152.1">
    <property type="nucleotide sequence ID" value="NZ_CP029347.1"/>
</dbReference>
<protein>
    <recommendedName>
        <fullName evidence="8">tRNA(Ile)-lysidine synthase</fullName>
        <ecNumber evidence="8">6.3.4.19</ecNumber>
    </recommendedName>
    <alternativeName>
        <fullName evidence="8">tRNA(Ile)-2-lysyl-cytidine synthase</fullName>
    </alternativeName>
    <alternativeName>
        <fullName evidence="8">tRNA(Ile)-lysidine synthetase</fullName>
    </alternativeName>
</protein>
<dbReference type="InterPro" id="IPR012795">
    <property type="entry name" value="tRNA_Ile_lys_synt_N"/>
</dbReference>
<dbReference type="InterPro" id="IPR014729">
    <property type="entry name" value="Rossmann-like_a/b/a_fold"/>
</dbReference>
<feature type="domain" description="tRNA(Ile)-lysidine synthase substrate-binding" evidence="10">
    <location>
        <begin position="250"/>
        <end position="317"/>
    </location>
</feature>
<dbReference type="GO" id="GO:0005737">
    <property type="term" value="C:cytoplasm"/>
    <property type="evidence" value="ECO:0007669"/>
    <property type="project" value="UniProtKB-SubCell"/>
</dbReference>
<name>A0A2S2E4L9_9ALTE</name>
<dbReference type="InterPro" id="IPR012796">
    <property type="entry name" value="Lysidine-tRNA-synth_C"/>
</dbReference>
<dbReference type="InterPro" id="IPR015262">
    <property type="entry name" value="tRNA_Ile_lys_synt_subst-bd"/>
</dbReference>
<keyword evidence="4 8" id="KW-0819">tRNA processing</keyword>
<evidence type="ECO:0000256" key="2">
    <source>
        <dbReference type="ARBA" id="ARBA00022490"/>
    </source>
</evidence>
<evidence type="ECO:0000313" key="13">
    <source>
        <dbReference type="Proteomes" id="UP000245728"/>
    </source>
</evidence>
<dbReference type="Pfam" id="PF01171">
    <property type="entry name" value="ATP_bind_3"/>
    <property type="match status" value="1"/>
</dbReference>
<evidence type="ECO:0000259" key="10">
    <source>
        <dbReference type="Pfam" id="PF09179"/>
    </source>
</evidence>
<proteinExistence type="inferred from homology"/>
<dbReference type="Pfam" id="PF09179">
    <property type="entry name" value="TilS"/>
    <property type="match status" value="1"/>
</dbReference>
<comment type="function">
    <text evidence="8">Ligates lysine onto the cytidine present at position 34 of the AUA codon-specific tRNA(Ile) that contains the anticodon CAU, in an ATP-dependent manner. Cytidine is converted to lysidine, thus changing the amino acid specificity of the tRNA from methionine to isoleucine.</text>
</comment>
<keyword evidence="13" id="KW-1185">Reference proteome</keyword>
<dbReference type="Gene3D" id="3.40.50.620">
    <property type="entry name" value="HUPs"/>
    <property type="match status" value="1"/>
</dbReference>
<dbReference type="Proteomes" id="UP000245728">
    <property type="component" value="Chromosome"/>
</dbReference>
<dbReference type="HAMAP" id="MF_01161">
    <property type="entry name" value="tRNA_Ile_lys_synt"/>
    <property type="match status" value="1"/>
</dbReference>
<dbReference type="EMBL" id="CP029347">
    <property type="protein sequence ID" value="AWL12595.1"/>
    <property type="molecule type" value="Genomic_DNA"/>
</dbReference>
<evidence type="ECO:0000256" key="6">
    <source>
        <dbReference type="ARBA" id="ARBA00022840"/>
    </source>
</evidence>
<keyword evidence="5 8" id="KW-0547">Nucleotide-binding</keyword>
<dbReference type="GO" id="GO:0006400">
    <property type="term" value="P:tRNA modification"/>
    <property type="evidence" value="ECO:0007669"/>
    <property type="project" value="UniProtKB-UniRule"/>
</dbReference>
<comment type="domain">
    <text evidence="8">The N-terminal region contains the highly conserved SGGXDS motif, predicted to be a P-loop motif involved in ATP binding.</text>
</comment>
<dbReference type="EC" id="6.3.4.19" evidence="8"/>
<dbReference type="Pfam" id="PF11734">
    <property type="entry name" value="TilS_C"/>
    <property type="match status" value="1"/>
</dbReference>
<keyword evidence="3 8" id="KW-0436">Ligase</keyword>
<evidence type="ECO:0000256" key="3">
    <source>
        <dbReference type="ARBA" id="ARBA00022598"/>
    </source>
</evidence>
<evidence type="ECO:0000256" key="1">
    <source>
        <dbReference type="ARBA" id="ARBA00004496"/>
    </source>
</evidence>
<feature type="domain" description="tRNA(Ile)-lysidine/2-thiocytidine synthase N-terminal" evidence="9">
    <location>
        <begin position="24"/>
        <end position="202"/>
    </location>
</feature>